<accession>A0A026WB65</accession>
<dbReference type="Pfam" id="PF25005">
    <property type="entry name" value="PSF2_N"/>
    <property type="match status" value="1"/>
</dbReference>
<organism evidence="8 10">
    <name type="scientific">Ooceraea biroi</name>
    <name type="common">Clonal raider ant</name>
    <name type="synonym">Cerapachys biroi</name>
    <dbReference type="NCBI Taxonomy" id="2015173"/>
    <lineage>
        <taxon>Eukaryota</taxon>
        <taxon>Metazoa</taxon>
        <taxon>Ecdysozoa</taxon>
        <taxon>Arthropoda</taxon>
        <taxon>Hexapoda</taxon>
        <taxon>Insecta</taxon>
        <taxon>Pterygota</taxon>
        <taxon>Neoptera</taxon>
        <taxon>Endopterygota</taxon>
        <taxon>Hymenoptera</taxon>
        <taxon>Apocrita</taxon>
        <taxon>Aculeata</taxon>
        <taxon>Formicoidea</taxon>
        <taxon>Formicidae</taxon>
        <taxon>Dorylinae</taxon>
        <taxon>Ooceraea</taxon>
    </lineage>
</organism>
<dbReference type="InterPro" id="IPR036224">
    <property type="entry name" value="GINS_bundle-like_dom_sf"/>
</dbReference>
<keyword evidence="3 5" id="KW-0235">DNA replication</keyword>
<dbReference type="FunFam" id="1.20.58.1020:FF:000001">
    <property type="entry name" value="DNA replication complex GINS protein PSF2"/>
    <property type="match status" value="1"/>
</dbReference>
<evidence type="ECO:0000313" key="9">
    <source>
        <dbReference type="EMBL" id="RLU22629.1"/>
    </source>
</evidence>
<dbReference type="InterPro" id="IPR021151">
    <property type="entry name" value="GINS_A"/>
</dbReference>
<feature type="domain" description="DNA replication complex GINS protein PSF2 N-terminal" evidence="7">
    <location>
        <begin position="2"/>
        <end position="61"/>
    </location>
</feature>
<proteinExistence type="inferred from homology"/>
<evidence type="ECO:0000313" key="10">
    <source>
        <dbReference type="Proteomes" id="UP000053097"/>
    </source>
</evidence>
<dbReference type="Gene3D" id="1.20.58.1020">
    <property type="match status" value="1"/>
</dbReference>
<evidence type="ECO:0000259" key="6">
    <source>
        <dbReference type="Pfam" id="PF05916"/>
    </source>
</evidence>
<dbReference type="Proteomes" id="UP000279307">
    <property type="component" value="Chromosome 5"/>
</dbReference>
<name>A0A026WB65_OOCBI</name>
<keyword evidence="4 5" id="KW-0539">Nucleus</keyword>
<dbReference type="GO" id="GO:0000811">
    <property type="term" value="C:GINS complex"/>
    <property type="evidence" value="ECO:0007669"/>
    <property type="project" value="TreeGrafter"/>
</dbReference>
<keyword evidence="10" id="KW-1185">Reference proteome</keyword>
<evidence type="ECO:0000256" key="4">
    <source>
        <dbReference type="ARBA" id="ARBA00023242"/>
    </source>
</evidence>
<dbReference type="Proteomes" id="UP000053097">
    <property type="component" value="Unassembled WGS sequence"/>
</dbReference>
<comment type="subunit">
    <text evidence="5">Component of the GINS complex.</text>
</comment>
<evidence type="ECO:0000313" key="8">
    <source>
        <dbReference type="EMBL" id="EZA53178.1"/>
    </source>
</evidence>
<dbReference type="EMBL" id="QOIP01000005">
    <property type="protein sequence ID" value="RLU22629.1"/>
    <property type="molecule type" value="Genomic_DNA"/>
</dbReference>
<dbReference type="CDD" id="cd21694">
    <property type="entry name" value="GINS_B_Psf2"/>
    <property type="match status" value="1"/>
</dbReference>
<dbReference type="InterPro" id="IPR007257">
    <property type="entry name" value="GINS_Psf2"/>
</dbReference>
<sequence length="186" mass="21138">MDPSEIEFLGEKQLVSIVPNFNFDVIHLISGSVGPFRAGLPVKVPIWLAVSLKQKQKCRIVGQEWMDMEGLNERKEMEKMSKLFTEMSSYHYMDESQILLNVANDDIPDADNIRIAVKDIWDIRMSKLRTSVDAFVKSEGVHAKLDHLTAMEINNIRPLLPHALDQILRIQSANTGERNSQYSGSI</sequence>
<dbReference type="OMA" id="DSLNCMY"/>
<dbReference type="SUPFAM" id="SSF160059">
    <property type="entry name" value="PriA/YqbF domain"/>
    <property type="match status" value="1"/>
</dbReference>
<reference evidence="9" key="2">
    <citation type="journal article" date="2018" name="Genome Res.">
        <title>The genomic architecture and molecular evolution of ant odorant receptors.</title>
        <authorList>
            <person name="McKenzie S.K."/>
            <person name="Kronauer D.J.C."/>
        </authorList>
    </citation>
    <scope>NUCLEOTIDE SEQUENCE [LARGE SCALE GENOMIC DNA]</scope>
    <source>
        <strain evidence="9">Clonal line C1</strain>
    </source>
</reference>
<gene>
    <name evidence="9" type="ORF">DMN91_004907</name>
    <name evidence="8" type="ORF">X777_06257</name>
</gene>
<comment type="subcellular location">
    <subcellularLocation>
        <location evidence="1 5">Nucleus</location>
    </subcellularLocation>
</comment>
<evidence type="ECO:0000256" key="2">
    <source>
        <dbReference type="ARBA" id="ARBA00010565"/>
    </source>
</evidence>
<dbReference type="SUPFAM" id="SSF158573">
    <property type="entry name" value="GINS helical bundle-like"/>
    <property type="match status" value="1"/>
</dbReference>
<dbReference type="PANTHER" id="PTHR12772">
    <property type="entry name" value="DNA REPLICATION COMPLEX GINS PROTEIN PSF2"/>
    <property type="match status" value="1"/>
</dbReference>
<dbReference type="GO" id="GO:0000727">
    <property type="term" value="P:double-strand break repair via break-induced replication"/>
    <property type="evidence" value="ECO:0007669"/>
    <property type="project" value="TreeGrafter"/>
</dbReference>
<evidence type="ECO:0000256" key="1">
    <source>
        <dbReference type="ARBA" id="ARBA00004123"/>
    </source>
</evidence>
<dbReference type="Gene3D" id="3.40.5.50">
    <property type="match status" value="1"/>
</dbReference>
<dbReference type="OrthoDB" id="1938138at2759"/>
<feature type="domain" description="GINS subunit" evidence="6">
    <location>
        <begin position="65"/>
        <end position="162"/>
    </location>
</feature>
<dbReference type="Pfam" id="PF05916">
    <property type="entry name" value="Sld5"/>
    <property type="match status" value="1"/>
</dbReference>
<evidence type="ECO:0000256" key="3">
    <source>
        <dbReference type="ARBA" id="ARBA00022705"/>
    </source>
</evidence>
<dbReference type="PANTHER" id="PTHR12772:SF0">
    <property type="entry name" value="DNA REPLICATION COMPLEX GINS PROTEIN PSF2"/>
    <property type="match status" value="1"/>
</dbReference>
<dbReference type="EMBL" id="KK107293">
    <property type="protein sequence ID" value="EZA53178.1"/>
    <property type="molecule type" value="Genomic_DNA"/>
</dbReference>
<dbReference type="PIRSF" id="PIRSF028998">
    <property type="entry name" value="GINS_Psf2_subgr"/>
    <property type="match status" value="1"/>
</dbReference>
<reference evidence="9" key="3">
    <citation type="submission" date="2018-07" db="EMBL/GenBank/DDBJ databases">
        <authorList>
            <person name="Mckenzie S.K."/>
            <person name="Kronauer D.J.C."/>
        </authorList>
    </citation>
    <scope>NUCLEOTIDE SEQUENCE</scope>
    <source>
        <strain evidence="9">Clonal line C1</strain>
    </source>
</reference>
<reference evidence="8 10" key="1">
    <citation type="journal article" date="2014" name="Curr. Biol.">
        <title>The genome of the clonal raider ant Cerapachys biroi.</title>
        <authorList>
            <person name="Oxley P.R."/>
            <person name="Ji L."/>
            <person name="Fetter-Pruneda I."/>
            <person name="McKenzie S.K."/>
            <person name="Li C."/>
            <person name="Hu H."/>
            <person name="Zhang G."/>
            <person name="Kronauer D.J."/>
        </authorList>
    </citation>
    <scope>NUCLEOTIDE SEQUENCE [LARGE SCALE GENOMIC DNA]</scope>
</reference>
<dbReference type="InterPro" id="IPR056784">
    <property type="entry name" value="PSF2_N"/>
</dbReference>
<evidence type="ECO:0000259" key="7">
    <source>
        <dbReference type="Pfam" id="PF25005"/>
    </source>
</evidence>
<dbReference type="GO" id="GO:0006260">
    <property type="term" value="P:DNA replication"/>
    <property type="evidence" value="ECO:0007669"/>
    <property type="project" value="UniProtKB-KW"/>
</dbReference>
<dbReference type="AlphaFoldDB" id="A0A026WB65"/>
<evidence type="ECO:0000256" key="5">
    <source>
        <dbReference type="PIRNR" id="PIRNR028998"/>
    </source>
</evidence>
<comment type="similarity">
    <text evidence="2 5">Belongs to the GINS2/PSF2 family.</text>
</comment>
<dbReference type="FunFam" id="3.40.5.50:FF:000001">
    <property type="entry name" value="DNA replication complex GINS protein PSF2"/>
    <property type="match status" value="1"/>
</dbReference>
<dbReference type="GO" id="GO:0071162">
    <property type="term" value="C:CMG complex"/>
    <property type="evidence" value="ECO:0007669"/>
    <property type="project" value="UniProtKB-ARBA"/>
</dbReference>
<protein>
    <recommendedName>
        <fullName evidence="5">DNA replication complex GINS protein PSF2</fullName>
    </recommendedName>
</protein>
<dbReference type="CDD" id="cd11712">
    <property type="entry name" value="GINS_A_psf2"/>
    <property type="match status" value="1"/>
</dbReference>
<dbReference type="STRING" id="2015173.A0A026WB65"/>